<dbReference type="EMBL" id="CAJVCH010251570">
    <property type="protein sequence ID" value="CAG7733588.1"/>
    <property type="molecule type" value="Genomic_DNA"/>
</dbReference>
<dbReference type="InterPro" id="IPR000477">
    <property type="entry name" value="RT_dom"/>
</dbReference>
<accession>A0A8J2KCB9</accession>
<keyword evidence="3" id="KW-1185">Reference proteome</keyword>
<protein>
    <recommendedName>
        <fullName evidence="1">Reverse transcriptase domain-containing protein</fullName>
    </recommendedName>
</protein>
<dbReference type="PROSITE" id="PS50878">
    <property type="entry name" value="RT_POL"/>
    <property type="match status" value="1"/>
</dbReference>
<feature type="non-terminal residue" evidence="2">
    <location>
        <position position="532"/>
    </location>
</feature>
<feature type="non-terminal residue" evidence="2">
    <location>
        <position position="1"/>
    </location>
</feature>
<feature type="domain" description="Reverse transcriptase" evidence="1">
    <location>
        <begin position="315"/>
        <end position="492"/>
    </location>
</feature>
<dbReference type="CDD" id="cd00303">
    <property type="entry name" value="retropepsin_like"/>
    <property type="match status" value="1"/>
</dbReference>
<dbReference type="OrthoDB" id="115435at2759"/>
<dbReference type="Proteomes" id="UP000708208">
    <property type="component" value="Unassembled WGS sequence"/>
</dbReference>
<gene>
    <name evidence="2" type="ORF">AFUS01_LOCUS22020</name>
</gene>
<comment type="caution">
    <text evidence="2">The sequence shown here is derived from an EMBL/GenBank/DDBJ whole genome shotgun (WGS) entry which is preliminary data.</text>
</comment>
<reference evidence="2" key="1">
    <citation type="submission" date="2021-06" db="EMBL/GenBank/DDBJ databases">
        <authorList>
            <person name="Hodson N. C."/>
            <person name="Mongue J. A."/>
            <person name="Jaron S. K."/>
        </authorList>
    </citation>
    <scope>NUCLEOTIDE SEQUENCE</scope>
</reference>
<dbReference type="InterPro" id="IPR050951">
    <property type="entry name" value="Retrovirus_Pol_polyprotein"/>
</dbReference>
<sequence length="532" mass="60480">AQATEKLELSSNAKVTNFVDSVDNTYIEDGEHVDSYYDQFLISERTDDPGCVVPIVIGNKTFSIQLDCGALPNVVSPKVLEAIFRAVDRPLLKIRLRRPIQLRMANDAIVKAATHVVIIDFNLGPENMSMPFYVMDTPGLTFIMGRVAMDVVKITPCINERVALCSPRGKDPFSVPYIDPDRYHDALSLCKIQLMTGDTLSIRNTTVFNTRLTIPGYDFKKDRDKAYQIFIKNLQDDLQELIEDENLSEEEILEGMRKIEAYKEVFSLNPGKYNGEKVHFSFIEGQGHLVPFRGERYRPPNKLKEALDLTVEKMLALEIIRPSRSIQINTLAPVIKKNGEIRFCLAADELNKFLQNILTEPATMEQVIFSGSADKYFCTLDFTSGFWQLELDEDSKPFTAFIVNGQVYEFNRLPYGLKISSGEFVHMINQVIPNRPGISKYVDDIKVSGKTFSETLDRLLDVLQRIKQAGLTLNPTKTRFFKKRTEHLGFVLSENSIEKQDSKGEKFDKFELDHTKKGKFSLNAKKQVLALL</sequence>
<evidence type="ECO:0000313" key="2">
    <source>
        <dbReference type="EMBL" id="CAG7733588.1"/>
    </source>
</evidence>
<proteinExistence type="predicted"/>
<dbReference type="AlphaFoldDB" id="A0A8J2KCB9"/>
<dbReference type="PANTHER" id="PTHR37984">
    <property type="entry name" value="PROTEIN CBG26694"/>
    <property type="match status" value="1"/>
</dbReference>
<dbReference type="CDD" id="cd01647">
    <property type="entry name" value="RT_LTR"/>
    <property type="match status" value="1"/>
</dbReference>
<evidence type="ECO:0000313" key="3">
    <source>
        <dbReference type="Proteomes" id="UP000708208"/>
    </source>
</evidence>
<evidence type="ECO:0000259" key="1">
    <source>
        <dbReference type="PROSITE" id="PS50878"/>
    </source>
</evidence>
<dbReference type="Pfam" id="PF00078">
    <property type="entry name" value="RVT_1"/>
    <property type="match status" value="1"/>
</dbReference>
<name>A0A8J2KCB9_9HEXA</name>
<dbReference type="PANTHER" id="PTHR37984:SF5">
    <property type="entry name" value="PROTEIN NYNRIN-LIKE"/>
    <property type="match status" value="1"/>
</dbReference>
<organism evidence="2 3">
    <name type="scientific">Allacma fusca</name>
    <dbReference type="NCBI Taxonomy" id="39272"/>
    <lineage>
        <taxon>Eukaryota</taxon>
        <taxon>Metazoa</taxon>
        <taxon>Ecdysozoa</taxon>
        <taxon>Arthropoda</taxon>
        <taxon>Hexapoda</taxon>
        <taxon>Collembola</taxon>
        <taxon>Symphypleona</taxon>
        <taxon>Sminthuridae</taxon>
        <taxon>Allacma</taxon>
    </lineage>
</organism>